<dbReference type="AlphaFoldDB" id="A0A845FCF9"/>
<dbReference type="RefSeq" id="WP_160914832.1">
    <property type="nucleotide sequence ID" value="NZ_WMFA01000004.1"/>
</dbReference>
<dbReference type="Proteomes" id="UP000450457">
    <property type="component" value="Unassembled WGS sequence"/>
</dbReference>
<organism evidence="2 3">
    <name type="scientific">Halobacillus litoralis</name>
    <dbReference type="NCBI Taxonomy" id="45668"/>
    <lineage>
        <taxon>Bacteria</taxon>
        <taxon>Bacillati</taxon>
        <taxon>Bacillota</taxon>
        <taxon>Bacilli</taxon>
        <taxon>Bacillales</taxon>
        <taxon>Bacillaceae</taxon>
        <taxon>Halobacillus</taxon>
    </lineage>
</organism>
<accession>A0A845FCF9</accession>
<comment type="caution">
    <text evidence="2">The sequence shown here is derived from an EMBL/GenBank/DDBJ whole genome shotgun (WGS) entry which is preliminary data.</text>
</comment>
<evidence type="ECO:0000313" key="2">
    <source>
        <dbReference type="EMBL" id="MYL71620.1"/>
    </source>
</evidence>
<evidence type="ECO:0000259" key="1">
    <source>
        <dbReference type="Pfam" id="PF01638"/>
    </source>
</evidence>
<dbReference type="GeneID" id="92289295"/>
<feature type="domain" description="HTH hxlR-type" evidence="1">
    <location>
        <begin position="1"/>
        <end position="23"/>
    </location>
</feature>
<evidence type="ECO:0000313" key="3">
    <source>
        <dbReference type="Proteomes" id="UP000450457"/>
    </source>
</evidence>
<protein>
    <recommendedName>
        <fullName evidence="1">HTH hxlR-type domain-containing protein</fullName>
    </recommendedName>
</protein>
<dbReference type="InterPro" id="IPR002577">
    <property type="entry name" value="HTH_HxlR"/>
</dbReference>
<sequence length="32" mass="3784">MLGEKWKVIILCHLRQTKKRTKEKISGANIPY</sequence>
<dbReference type="EMBL" id="WMFA01000004">
    <property type="protein sequence ID" value="MYL71620.1"/>
    <property type="molecule type" value="Genomic_DNA"/>
</dbReference>
<dbReference type="Pfam" id="PF01638">
    <property type="entry name" value="HxlR"/>
    <property type="match status" value="1"/>
</dbReference>
<reference evidence="2 3" key="1">
    <citation type="submission" date="2019-11" db="EMBL/GenBank/DDBJ databases">
        <title>Genome sequences of 17 halophilic strains isolated from different environments.</title>
        <authorList>
            <person name="Furrow R.E."/>
        </authorList>
    </citation>
    <scope>NUCLEOTIDE SEQUENCE [LARGE SCALE GENOMIC DNA]</scope>
    <source>
        <strain evidence="2 3">SL-4</strain>
    </source>
</reference>
<proteinExistence type="predicted"/>
<name>A0A845FCF9_9BACI</name>
<gene>
    <name evidence="2" type="ORF">GLW00_12200</name>
</gene>